<evidence type="ECO:0000313" key="4">
    <source>
        <dbReference type="Proteomes" id="UP000178348"/>
    </source>
</evidence>
<evidence type="ECO:0000259" key="2">
    <source>
        <dbReference type="Pfam" id="PF02481"/>
    </source>
</evidence>
<sequence length="365" mass="39243">MSGGGILFLTVPRRGTLLFMSSDVKERTAFHACALARLGNYEQLSKLIAVHGSWERAWKKISKNHPSVAAEAEWKKFAHTGIALVLRDEPGYPLLLREISNAPWGIYVRGALPSPALFAFAIVGTRNATEPSKELAEKFAYALAKENLAIVSGLALGIDAAAHRGCLDAKGVTVAVVATGLDQCYPRTNEALGARIVKEGGALVSEYPPGVPALPHQFLERNRIVSGLSRGILVVEAPFRSGSLATARFATDQNRDVFAVPGPATHPNFAGSHELIRQGAMLVTAPSHILENYGVTEAHSPAAEQADTEEARTILEHLRSLRRPAHIDKIIEATNLEANIVLQTVMFLVAAGHVAESNEGYAIKM</sequence>
<dbReference type="PANTHER" id="PTHR43022:SF1">
    <property type="entry name" value="PROTEIN SMF"/>
    <property type="match status" value="1"/>
</dbReference>
<evidence type="ECO:0000313" key="3">
    <source>
        <dbReference type="EMBL" id="OGZ02367.1"/>
    </source>
</evidence>
<dbReference type="Gene3D" id="1.10.10.10">
    <property type="entry name" value="Winged helix-like DNA-binding domain superfamily/Winged helix DNA-binding domain"/>
    <property type="match status" value="1"/>
</dbReference>
<dbReference type="InterPro" id="IPR036388">
    <property type="entry name" value="WH-like_DNA-bd_sf"/>
</dbReference>
<dbReference type="Proteomes" id="UP000178348">
    <property type="component" value="Unassembled WGS sequence"/>
</dbReference>
<dbReference type="SUPFAM" id="SSF102405">
    <property type="entry name" value="MCP/YpsA-like"/>
    <property type="match status" value="1"/>
</dbReference>
<dbReference type="AlphaFoldDB" id="A0A1G2CMA6"/>
<feature type="domain" description="Smf/DprA SLOG" evidence="2">
    <location>
        <begin position="85"/>
        <end position="293"/>
    </location>
</feature>
<dbReference type="GO" id="GO:0009294">
    <property type="term" value="P:DNA-mediated transformation"/>
    <property type="evidence" value="ECO:0007669"/>
    <property type="project" value="InterPro"/>
</dbReference>
<dbReference type="PANTHER" id="PTHR43022">
    <property type="entry name" value="PROTEIN SMF"/>
    <property type="match status" value="1"/>
</dbReference>
<name>A0A1G2CMA6_9BACT</name>
<protein>
    <submittedName>
        <fullName evidence="3">DNA protecting protein DprA</fullName>
    </submittedName>
</protein>
<comment type="similarity">
    <text evidence="1">Belongs to the DprA/Smf family.</text>
</comment>
<dbReference type="InterPro" id="IPR057666">
    <property type="entry name" value="DrpA_SLOG"/>
</dbReference>
<dbReference type="NCBIfam" id="TIGR00732">
    <property type="entry name" value="dprA"/>
    <property type="match status" value="1"/>
</dbReference>
<reference evidence="3 4" key="1">
    <citation type="journal article" date="2016" name="Nat. Commun.">
        <title>Thousands of microbial genomes shed light on interconnected biogeochemical processes in an aquifer system.</title>
        <authorList>
            <person name="Anantharaman K."/>
            <person name="Brown C.T."/>
            <person name="Hug L.A."/>
            <person name="Sharon I."/>
            <person name="Castelle C.J."/>
            <person name="Probst A.J."/>
            <person name="Thomas B.C."/>
            <person name="Singh A."/>
            <person name="Wilkins M.J."/>
            <person name="Karaoz U."/>
            <person name="Brodie E.L."/>
            <person name="Williams K.H."/>
            <person name="Hubbard S.S."/>
            <person name="Banfield J.F."/>
        </authorList>
    </citation>
    <scope>NUCLEOTIDE SEQUENCE [LARGE SCALE GENOMIC DNA]</scope>
</reference>
<dbReference type="Pfam" id="PF02481">
    <property type="entry name" value="DNA_processg_A"/>
    <property type="match status" value="1"/>
</dbReference>
<evidence type="ECO:0000256" key="1">
    <source>
        <dbReference type="ARBA" id="ARBA00006525"/>
    </source>
</evidence>
<dbReference type="InterPro" id="IPR003488">
    <property type="entry name" value="DprA"/>
</dbReference>
<proteinExistence type="inferred from homology"/>
<organism evidence="3 4">
    <name type="scientific">Candidatus Liptonbacteria bacterium RIFCSPLOWO2_01_FULL_53_13</name>
    <dbReference type="NCBI Taxonomy" id="1798651"/>
    <lineage>
        <taxon>Bacteria</taxon>
        <taxon>Candidatus Liptoniibacteriota</taxon>
    </lineage>
</organism>
<accession>A0A1G2CMA6</accession>
<dbReference type="EMBL" id="MHLB01000015">
    <property type="protein sequence ID" value="OGZ02367.1"/>
    <property type="molecule type" value="Genomic_DNA"/>
</dbReference>
<gene>
    <name evidence="3" type="ORF">A2946_01340</name>
</gene>
<dbReference type="Gene3D" id="3.40.50.450">
    <property type="match status" value="1"/>
</dbReference>
<comment type="caution">
    <text evidence="3">The sequence shown here is derived from an EMBL/GenBank/DDBJ whole genome shotgun (WGS) entry which is preliminary data.</text>
</comment>